<comment type="subcellular location">
    <subcellularLocation>
        <location evidence="1">Cell membrane</location>
        <topology evidence="1">Multi-pass membrane protein</topology>
    </subcellularLocation>
</comment>
<dbReference type="Proteomes" id="UP000655589">
    <property type="component" value="Unassembled WGS sequence"/>
</dbReference>
<keyword evidence="2" id="KW-1003">Cell membrane</keyword>
<evidence type="ECO:0000313" key="7">
    <source>
        <dbReference type="EMBL" id="GGM22911.1"/>
    </source>
</evidence>
<feature type="transmembrane region" description="Helical" evidence="6">
    <location>
        <begin position="43"/>
        <end position="68"/>
    </location>
</feature>
<evidence type="ECO:0000256" key="1">
    <source>
        <dbReference type="ARBA" id="ARBA00004651"/>
    </source>
</evidence>
<dbReference type="AlphaFoldDB" id="A0A8H9GG74"/>
<feature type="transmembrane region" description="Helical" evidence="6">
    <location>
        <begin position="146"/>
        <end position="176"/>
    </location>
</feature>
<keyword evidence="5 6" id="KW-0472">Membrane</keyword>
<keyword evidence="3 6" id="KW-0812">Transmembrane</keyword>
<keyword evidence="8" id="KW-1185">Reference proteome</keyword>
<accession>A0A8H9GG74</accession>
<reference evidence="7" key="2">
    <citation type="submission" date="2020-09" db="EMBL/GenBank/DDBJ databases">
        <authorList>
            <person name="Sun Q."/>
            <person name="Ohkuma M."/>
        </authorList>
    </citation>
    <scope>NUCLEOTIDE SEQUENCE</scope>
    <source>
        <strain evidence="7">JCM 3051</strain>
    </source>
</reference>
<comment type="caution">
    <text evidence="7">The sequence shown here is derived from an EMBL/GenBank/DDBJ whole genome shotgun (WGS) entry which is preliminary data.</text>
</comment>
<evidence type="ECO:0000256" key="3">
    <source>
        <dbReference type="ARBA" id="ARBA00022692"/>
    </source>
</evidence>
<dbReference type="PANTHER" id="PTHR30086">
    <property type="entry name" value="ARGININE EXPORTER PROTEIN ARGO"/>
    <property type="match status" value="1"/>
</dbReference>
<name>A0A8H9GG74_9MICO</name>
<reference evidence="7" key="1">
    <citation type="journal article" date="2014" name="Int. J. Syst. Evol. Microbiol.">
        <title>Complete genome sequence of Corynebacterium casei LMG S-19264T (=DSM 44701T), isolated from a smear-ripened cheese.</title>
        <authorList>
            <consortium name="US DOE Joint Genome Institute (JGI-PGF)"/>
            <person name="Walter F."/>
            <person name="Albersmeier A."/>
            <person name="Kalinowski J."/>
            <person name="Ruckert C."/>
        </authorList>
    </citation>
    <scope>NUCLEOTIDE SEQUENCE</scope>
    <source>
        <strain evidence="7">JCM 3051</strain>
    </source>
</reference>
<evidence type="ECO:0000256" key="5">
    <source>
        <dbReference type="ARBA" id="ARBA00023136"/>
    </source>
</evidence>
<evidence type="ECO:0000256" key="6">
    <source>
        <dbReference type="SAM" id="Phobius"/>
    </source>
</evidence>
<dbReference type="EMBL" id="BMPT01000006">
    <property type="protein sequence ID" value="GGM22911.1"/>
    <property type="molecule type" value="Genomic_DNA"/>
</dbReference>
<feature type="transmembrane region" description="Helical" evidence="6">
    <location>
        <begin position="75"/>
        <end position="93"/>
    </location>
</feature>
<dbReference type="GO" id="GO:0005886">
    <property type="term" value="C:plasma membrane"/>
    <property type="evidence" value="ECO:0007669"/>
    <property type="project" value="UniProtKB-SubCell"/>
</dbReference>
<evidence type="ECO:0000256" key="4">
    <source>
        <dbReference type="ARBA" id="ARBA00022989"/>
    </source>
</evidence>
<dbReference type="Pfam" id="PF01810">
    <property type="entry name" value="LysE"/>
    <property type="match status" value="1"/>
</dbReference>
<dbReference type="GO" id="GO:0015171">
    <property type="term" value="F:amino acid transmembrane transporter activity"/>
    <property type="evidence" value="ECO:0007669"/>
    <property type="project" value="TreeGrafter"/>
</dbReference>
<proteinExistence type="predicted"/>
<keyword evidence="4 6" id="KW-1133">Transmembrane helix</keyword>
<dbReference type="InterPro" id="IPR001123">
    <property type="entry name" value="LeuE-type"/>
</dbReference>
<evidence type="ECO:0000256" key="2">
    <source>
        <dbReference type="ARBA" id="ARBA00022475"/>
    </source>
</evidence>
<evidence type="ECO:0000313" key="8">
    <source>
        <dbReference type="Proteomes" id="UP000655589"/>
    </source>
</evidence>
<dbReference type="PIRSF" id="PIRSF006324">
    <property type="entry name" value="LeuE"/>
    <property type="match status" value="1"/>
</dbReference>
<gene>
    <name evidence="7" type="ORF">GCM10010102_18330</name>
</gene>
<sequence>MIVSWTALAAVALIELGMAVTPGPNMVHLASRSVSQGTRAGLIALGGTAVGFVAYLVAAAFGLAALFAAVPAAFLVVKVAGAVYLGYLAWQMLRPGGRSVFDPAAVPPVRPARLFGAGLVTNLLNPKIAVLYAALLPQFIDPARPVWAQFLVLGGVQIVVGVAVNGLVVLLAGRLARFLRGRPRAMRVQRVVSGSVLGALAVRLAVERQPAT</sequence>
<organism evidence="7 8">
    <name type="scientific">Promicromonospora citrea</name>
    <dbReference type="NCBI Taxonomy" id="43677"/>
    <lineage>
        <taxon>Bacteria</taxon>
        <taxon>Bacillati</taxon>
        <taxon>Actinomycetota</taxon>
        <taxon>Actinomycetes</taxon>
        <taxon>Micrococcales</taxon>
        <taxon>Promicromonosporaceae</taxon>
        <taxon>Promicromonospora</taxon>
    </lineage>
</organism>
<dbReference type="PANTHER" id="PTHR30086:SF20">
    <property type="entry name" value="ARGININE EXPORTER PROTEIN ARGO-RELATED"/>
    <property type="match status" value="1"/>
</dbReference>
<dbReference type="RefSeq" id="WP_212759471.1">
    <property type="nucleotide sequence ID" value="NZ_BMPT01000006.1"/>
</dbReference>
<protein>
    <submittedName>
        <fullName evidence="7">Lysine transporter LysE</fullName>
    </submittedName>
</protein>